<name>A0A8H7BZE9_9FUNG</name>
<dbReference type="Gene3D" id="1.10.10.10">
    <property type="entry name" value="Winged helix-like DNA-binding domain superfamily/Winged helix DNA-binding domain"/>
    <property type="match status" value="1"/>
</dbReference>
<dbReference type="AlphaFoldDB" id="A0A8H7BZE9"/>
<dbReference type="PROSITE" id="PS51526">
    <property type="entry name" value="RFX_DBD"/>
    <property type="match status" value="1"/>
</dbReference>
<dbReference type="InterPro" id="IPR039779">
    <property type="entry name" value="RFX-like"/>
</dbReference>
<dbReference type="GO" id="GO:0000981">
    <property type="term" value="F:DNA-binding transcription factor activity, RNA polymerase II-specific"/>
    <property type="evidence" value="ECO:0007669"/>
    <property type="project" value="TreeGrafter"/>
</dbReference>
<feature type="domain" description="RFX-type winged-helix" evidence="3">
    <location>
        <begin position="86"/>
        <end position="161"/>
    </location>
</feature>
<dbReference type="Pfam" id="PF25340">
    <property type="entry name" value="BCD_RFX"/>
    <property type="match status" value="2"/>
</dbReference>
<evidence type="ECO:0000313" key="4">
    <source>
        <dbReference type="EMBL" id="KAF7728937.1"/>
    </source>
</evidence>
<dbReference type="SUPFAM" id="SSF46785">
    <property type="entry name" value="Winged helix' DNA-binding domain"/>
    <property type="match status" value="1"/>
</dbReference>
<dbReference type="InterPro" id="IPR036388">
    <property type="entry name" value="WH-like_DNA-bd_sf"/>
</dbReference>
<evidence type="ECO:0000256" key="2">
    <source>
        <dbReference type="SAM" id="MobiDB-lite"/>
    </source>
</evidence>
<dbReference type="OrthoDB" id="10056949at2759"/>
<dbReference type="PANTHER" id="PTHR12619">
    <property type="entry name" value="RFX TRANSCRIPTION FACTOR FAMILY"/>
    <property type="match status" value="1"/>
</dbReference>
<evidence type="ECO:0000256" key="1">
    <source>
        <dbReference type="ARBA" id="ARBA00023125"/>
    </source>
</evidence>
<dbReference type="FunFam" id="1.10.10.10:FF:000422">
    <property type="entry name" value="DNA-binding protein RFX7"/>
    <property type="match status" value="1"/>
</dbReference>
<feature type="region of interest" description="Disordered" evidence="2">
    <location>
        <begin position="1"/>
        <end position="78"/>
    </location>
</feature>
<gene>
    <name evidence="4" type="primary">RFX3</name>
    <name evidence="4" type="ORF">EC973_005332</name>
</gene>
<sequence>MSNGSQEGPKTEDPAWQNDNEANDYESEPKSSVATEMAEQRSTRSTRSSSRENSSFEDFVPSNPSSPERRGEGHARLTDKAVSQLVTQWVRENYQYQHDHNVPRRGMYEHYKTFCRTRNTQPVNSATFGKLIRTVFPEIKTRRLGTRGQSKYHYCGIRMRAPTTTELSPGRPNTVSGEMVPFDNSSRFGSSSAAASLMILGQENPTDIPCSSLYRTVDTSYATAPSTQSTQGHQENILAIAPKSSEYKPHYNLQYQQISYYDYNPTVNAMLPPFSPPVAQQPGIYEFYEVSKSFTSAYESHCRQLLAVITKGQFSEIEACMAVFYQTMPPNFRSLIRNVPEVVDAIWRWDSALYDRVDDRVACIFVAKFRRHLSLHHMAHTAADALRQLNDVHAMKIDWDNIDFGGVLDQALWICSCRRNEIEELLQRDVMELLRSGAGLEHWMAWVEKQIDRKLSHLMNRPIIDCDQFIVQARQVVLKWNFYTTLIMRDLTLRKATTFASFHVLRMFLDDYVLYLVEKRIAKMNSMALNSKVRPRESSGSSGEAVMSENPDRPILATPPSSAGNQYENETVSSTKT</sequence>
<feature type="compositionally biased region" description="Basic and acidic residues" evidence="2">
    <location>
        <begin position="67"/>
        <end position="78"/>
    </location>
</feature>
<evidence type="ECO:0000259" key="3">
    <source>
        <dbReference type="PROSITE" id="PS51526"/>
    </source>
</evidence>
<dbReference type="Pfam" id="PF02257">
    <property type="entry name" value="RFX_DNA_binding"/>
    <property type="match status" value="1"/>
</dbReference>
<proteinExistence type="predicted"/>
<evidence type="ECO:0000313" key="5">
    <source>
        <dbReference type="Proteomes" id="UP000605846"/>
    </source>
</evidence>
<feature type="region of interest" description="Disordered" evidence="2">
    <location>
        <begin position="532"/>
        <end position="577"/>
    </location>
</feature>
<keyword evidence="5" id="KW-1185">Reference proteome</keyword>
<dbReference type="GO" id="GO:0000978">
    <property type="term" value="F:RNA polymerase II cis-regulatory region sequence-specific DNA binding"/>
    <property type="evidence" value="ECO:0007669"/>
    <property type="project" value="TreeGrafter"/>
</dbReference>
<dbReference type="InterPro" id="IPR057321">
    <property type="entry name" value="RFX1-4/6/8-like_BCD"/>
</dbReference>
<comment type="caution">
    <text evidence="4">The sequence shown here is derived from an EMBL/GenBank/DDBJ whole genome shotgun (WGS) entry which is preliminary data.</text>
</comment>
<organism evidence="4 5">
    <name type="scientific">Apophysomyces ossiformis</name>
    <dbReference type="NCBI Taxonomy" id="679940"/>
    <lineage>
        <taxon>Eukaryota</taxon>
        <taxon>Fungi</taxon>
        <taxon>Fungi incertae sedis</taxon>
        <taxon>Mucoromycota</taxon>
        <taxon>Mucoromycotina</taxon>
        <taxon>Mucoromycetes</taxon>
        <taxon>Mucorales</taxon>
        <taxon>Mucorineae</taxon>
        <taxon>Mucoraceae</taxon>
        <taxon>Apophysomyces</taxon>
    </lineage>
</organism>
<dbReference type="InterPro" id="IPR036390">
    <property type="entry name" value="WH_DNA-bd_sf"/>
</dbReference>
<dbReference type="InterPro" id="IPR003150">
    <property type="entry name" value="DNA-bd_RFX"/>
</dbReference>
<dbReference type="Proteomes" id="UP000605846">
    <property type="component" value="Unassembled WGS sequence"/>
</dbReference>
<dbReference type="EMBL" id="JABAYA010000030">
    <property type="protein sequence ID" value="KAF7728937.1"/>
    <property type="molecule type" value="Genomic_DNA"/>
</dbReference>
<reference evidence="4" key="1">
    <citation type="submission" date="2020-01" db="EMBL/GenBank/DDBJ databases">
        <title>Genome Sequencing of Three Apophysomyces-Like Fungal Strains Confirms a Novel Fungal Genus in the Mucoromycota with divergent Burkholderia-like Endosymbiotic Bacteria.</title>
        <authorList>
            <person name="Stajich J.E."/>
            <person name="Macias A.M."/>
            <person name="Carter-House D."/>
            <person name="Lovett B."/>
            <person name="Kasson L.R."/>
            <person name="Berry K."/>
            <person name="Grigoriev I."/>
            <person name="Chang Y."/>
            <person name="Spatafora J."/>
            <person name="Kasson M.T."/>
        </authorList>
    </citation>
    <scope>NUCLEOTIDE SEQUENCE</scope>
    <source>
        <strain evidence="4">NRRL A-21654</strain>
    </source>
</reference>
<dbReference type="PANTHER" id="PTHR12619:SF5">
    <property type="entry name" value="TRANSCRIPTION FACTOR RFX4"/>
    <property type="match status" value="1"/>
</dbReference>
<protein>
    <submittedName>
        <fullName evidence="4">Transcription factor rfx3</fullName>
    </submittedName>
</protein>
<feature type="compositionally biased region" description="Polar residues" evidence="2">
    <location>
        <begin position="559"/>
        <end position="577"/>
    </location>
</feature>
<keyword evidence="1" id="KW-0238">DNA-binding</keyword>
<feature type="compositionally biased region" description="Low complexity" evidence="2">
    <location>
        <begin position="43"/>
        <end position="53"/>
    </location>
</feature>
<accession>A0A8H7BZE9</accession>